<feature type="chain" id="PRO_5037750619" evidence="1">
    <location>
        <begin position="31"/>
        <end position="248"/>
    </location>
</feature>
<sequence>MLNNQPNKFSNALRSAIFIGSLLTLSPLAAQPTDQRIFVLGDATEEVLADQATLNLNLSFSDERDVNVAFEEHQQARQQLTTLLTQQRVANQDIQFLQLLSRKGRDYQRGQQGERFTTYQRVLIKFADLTRFNQVQQALASNGYTDMTASFSVSDQRAIELRLLDKALARAQEKATQLAKATSRTIKRVVRVSDVGENEGFYAYRDLNRATQSQTVVNYDDNGIRQMAITPQLFRYGAAVKVEFELTN</sequence>
<evidence type="ECO:0000313" key="3">
    <source>
        <dbReference type="Proteomes" id="UP000664034"/>
    </source>
</evidence>
<dbReference type="RefSeq" id="WP_207364028.1">
    <property type="nucleotide sequence ID" value="NZ_JAFMYV010000003.1"/>
</dbReference>
<dbReference type="Gene3D" id="3.30.110.170">
    <property type="entry name" value="Protein of unknown function (DUF541), domain 1"/>
    <property type="match status" value="1"/>
</dbReference>
<protein>
    <submittedName>
        <fullName evidence="2">SIMPL domain-containing protein</fullName>
    </submittedName>
</protein>
<dbReference type="Gene3D" id="3.30.70.2970">
    <property type="entry name" value="Protein of unknown function (DUF541), domain 2"/>
    <property type="match status" value="1"/>
</dbReference>
<dbReference type="Proteomes" id="UP000664034">
    <property type="component" value="Unassembled WGS sequence"/>
</dbReference>
<dbReference type="PANTHER" id="PTHR34387">
    <property type="entry name" value="SLR1258 PROTEIN"/>
    <property type="match status" value="1"/>
</dbReference>
<dbReference type="EMBL" id="JAFMYV010000003">
    <property type="protein sequence ID" value="MBO0936466.1"/>
    <property type="molecule type" value="Genomic_DNA"/>
</dbReference>
<organism evidence="2 3">
    <name type="scientific">Fibrella rubiginis</name>
    <dbReference type="NCBI Taxonomy" id="2817060"/>
    <lineage>
        <taxon>Bacteria</taxon>
        <taxon>Pseudomonadati</taxon>
        <taxon>Bacteroidota</taxon>
        <taxon>Cytophagia</taxon>
        <taxon>Cytophagales</taxon>
        <taxon>Spirosomataceae</taxon>
        <taxon>Fibrella</taxon>
    </lineage>
</organism>
<evidence type="ECO:0000256" key="1">
    <source>
        <dbReference type="SAM" id="SignalP"/>
    </source>
</evidence>
<dbReference type="Pfam" id="PF04402">
    <property type="entry name" value="SIMPL"/>
    <property type="match status" value="1"/>
</dbReference>
<dbReference type="InterPro" id="IPR052022">
    <property type="entry name" value="26kDa_periplasmic_antigen"/>
</dbReference>
<dbReference type="GO" id="GO:0006974">
    <property type="term" value="P:DNA damage response"/>
    <property type="evidence" value="ECO:0007669"/>
    <property type="project" value="TreeGrafter"/>
</dbReference>
<dbReference type="PANTHER" id="PTHR34387:SF2">
    <property type="entry name" value="SLR1258 PROTEIN"/>
    <property type="match status" value="1"/>
</dbReference>
<keyword evidence="3" id="KW-1185">Reference proteome</keyword>
<proteinExistence type="predicted"/>
<gene>
    <name evidence="2" type="ORF">J2I47_07905</name>
</gene>
<comment type="caution">
    <text evidence="2">The sequence shown here is derived from an EMBL/GenBank/DDBJ whole genome shotgun (WGS) entry which is preliminary data.</text>
</comment>
<dbReference type="InterPro" id="IPR007497">
    <property type="entry name" value="SIMPL/DUF541"/>
</dbReference>
<evidence type="ECO:0000313" key="2">
    <source>
        <dbReference type="EMBL" id="MBO0936466.1"/>
    </source>
</evidence>
<accession>A0A939GDQ4</accession>
<reference evidence="2" key="1">
    <citation type="submission" date="2021-03" db="EMBL/GenBank/DDBJ databases">
        <title>Fibrella sp. HMF5335 genome sequencing and assembly.</title>
        <authorList>
            <person name="Kang H."/>
            <person name="Kim H."/>
            <person name="Bae S."/>
            <person name="Joh K."/>
        </authorList>
    </citation>
    <scope>NUCLEOTIDE SEQUENCE</scope>
    <source>
        <strain evidence="2">HMF5335</strain>
    </source>
</reference>
<dbReference type="AlphaFoldDB" id="A0A939GDQ4"/>
<feature type="signal peptide" evidence="1">
    <location>
        <begin position="1"/>
        <end position="30"/>
    </location>
</feature>
<name>A0A939GDQ4_9BACT</name>
<keyword evidence="1" id="KW-0732">Signal</keyword>